<accession>A0ABP1BB57</accession>
<keyword evidence="6" id="KW-0539">Nucleus</keyword>
<organism evidence="11 12">
    <name type="scientific">Sphagnum jensenii</name>
    <dbReference type="NCBI Taxonomy" id="128206"/>
    <lineage>
        <taxon>Eukaryota</taxon>
        <taxon>Viridiplantae</taxon>
        <taxon>Streptophyta</taxon>
        <taxon>Embryophyta</taxon>
        <taxon>Bryophyta</taxon>
        <taxon>Sphagnophytina</taxon>
        <taxon>Sphagnopsida</taxon>
        <taxon>Sphagnales</taxon>
        <taxon>Sphagnaceae</taxon>
        <taxon>Sphagnum</taxon>
    </lineage>
</organism>
<keyword evidence="3" id="KW-0805">Transcription regulation</keyword>
<dbReference type="PANTHER" id="PTHR43874">
    <property type="entry name" value="TWO-COMPONENT RESPONSE REGULATOR"/>
    <property type="match status" value="1"/>
</dbReference>
<dbReference type="InterPro" id="IPR017930">
    <property type="entry name" value="Myb_dom"/>
</dbReference>
<evidence type="ECO:0000256" key="3">
    <source>
        <dbReference type="ARBA" id="ARBA00023015"/>
    </source>
</evidence>
<feature type="region of interest" description="Disordered" evidence="8">
    <location>
        <begin position="148"/>
        <end position="213"/>
    </location>
</feature>
<dbReference type="SUPFAM" id="SSF46689">
    <property type="entry name" value="Homeodomain-like"/>
    <property type="match status" value="1"/>
</dbReference>
<evidence type="ECO:0008006" key="13">
    <source>
        <dbReference type="Google" id="ProtNLM"/>
    </source>
</evidence>
<name>A0ABP1BB57_9BRYO</name>
<dbReference type="Pfam" id="PF00072">
    <property type="entry name" value="Response_reg"/>
    <property type="match status" value="1"/>
</dbReference>
<protein>
    <recommendedName>
        <fullName evidence="13">Two-component response regulator</fullName>
    </recommendedName>
</protein>
<keyword evidence="12" id="KW-1185">Reference proteome</keyword>
<evidence type="ECO:0000256" key="5">
    <source>
        <dbReference type="ARBA" id="ARBA00023163"/>
    </source>
</evidence>
<dbReference type="InterPro" id="IPR009057">
    <property type="entry name" value="Homeodomain-like_sf"/>
</dbReference>
<evidence type="ECO:0000256" key="6">
    <source>
        <dbReference type="ARBA" id="ARBA00023242"/>
    </source>
</evidence>
<evidence type="ECO:0000256" key="7">
    <source>
        <dbReference type="PROSITE-ProRule" id="PRU00169"/>
    </source>
</evidence>
<dbReference type="Gene3D" id="3.40.50.2300">
    <property type="match status" value="1"/>
</dbReference>
<dbReference type="CDD" id="cd17584">
    <property type="entry name" value="REC_typeB_ARR-like"/>
    <property type="match status" value="1"/>
</dbReference>
<dbReference type="Pfam" id="PF00249">
    <property type="entry name" value="Myb_DNA-binding"/>
    <property type="match status" value="1"/>
</dbReference>
<evidence type="ECO:0000256" key="1">
    <source>
        <dbReference type="ARBA" id="ARBA00022553"/>
    </source>
</evidence>
<feature type="domain" description="Response regulatory" evidence="9">
    <location>
        <begin position="27"/>
        <end position="142"/>
    </location>
</feature>
<reference evidence="11" key="1">
    <citation type="submission" date="2024-03" db="EMBL/GenBank/DDBJ databases">
        <authorList>
            <consortium name="ELIXIR-Norway"/>
            <consortium name="Elixir Norway"/>
        </authorList>
    </citation>
    <scope>NUCLEOTIDE SEQUENCE</scope>
</reference>
<dbReference type="Gene3D" id="1.10.10.60">
    <property type="entry name" value="Homeodomain-like"/>
    <property type="match status" value="1"/>
</dbReference>
<dbReference type="InterPro" id="IPR011006">
    <property type="entry name" value="CheY-like_superfamily"/>
</dbReference>
<feature type="compositionally biased region" description="Acidic residues" evidence="8">
    <location>
        <begin position="197"/>
        <end position="208"/>
    </location>
</feature>
<feature type="compositionally biased region" description="Polar residues" evidence="8">
    <location>
        <begin position="174"/>
        <end position="184"/>
    </location>
</feature>
<evidence type="ECO:0000256" key="4">
    <source>
        <dbReference type="ARBA" id="ARBA00023159"/>
    </source>
</evidence>
<feature type="compositionally biased region" description="Basic and acidic residues" evidence="8">
    <location>
        <begin position="148"/>
        <end position="168"/>
    </location>
</feature>
<evidence type="ECO:0000256" key="2">
    <source>
        <dbReference type="ARBA" id="ARBA00023012"/>
    </source>
</evidence>
<evidence type="ECO:0000313" key="12">
    <source>
        <dbReference type="Proteomes" id="UP001497522"/>
    </source>
</evidence>
<dbReference type="InterPro" id="IPR045279">
    <property type="entry name" value="ARR-like"/>
</dbReference>
<gene>
    <name evidence="11" type="ORF">CSSPJE1EN2_LOCUS15083</name>
</gene>
<dbReference type="InterPro" id="IPR001005">
    <property type="entry name" value="SANT/Myb"/>
</dbReference>
<dbReference type="PANTHER" id="PTHR43874:SF137">
    <property type="entry name" value="TWO-COMPONENT RESPONSE REGULATOR ARR11"/>
    <property type="match status" value="1"/>
</dbReference>
<proteinExistence type="predicted"/>
<keyword evidence="5" id="KW-0804">Transcription</keyword>
<keyword evidence="1 7" id="KW-0597">Phosphoprotein</keyword>
<dbReference type="PROSITE" id="PS50110">
    <property type="entry name" value="RESPONSE_REGULATORY"/>
    <property type="match status" value="1"/>
</dbReference>
<keyword evidence="2" id="KW-0902">Two-component regulatory system</keyword>
<evidence type="ECO:0000259" key="9">
    <source>
        <dbReference type="PROSITE" id="PS50110"/>
    </source>
</evidence>
<keyword evidence="4" id="KW-0010">Activator</keyword>
<evidence type="ECO:0000259" key="10">
    <source>
        <dbReference type="PROSITE" id="PS51294"/>
    </source>
</evidence>
<dbReference type="PROSITE" id="PS51294">
    <property type="entry name" value="HTH_MYB"/>
    <property type="match status" value="1"/>
</dbReference>
<feature type="domain" description="HTH myb-type" evidence="10">
    <location>
        <begin position="213"/>
        <end position="270"/>
    </location>
</feature>
<evidence type="ECO:0000313" key="11">
    <source>
        <dbReference type="EMBL" id="CAK9872513.1"/>
    </source>
</evidence>
<dbReference type="SUPFAM" id="SSF52172">
    <property type="entry name" value="CheY-like"/>
    <property type="match status" value="1"/>
</dbReference>
<evidence type="ECO:0000256" key="8">
    <source>
        <dbReference type="SAM" id="MobiDB-lite"/>
    </source>
</evidence>
<feature type="modified residue" description="4-aspartylphosphate" evidence="7">
    <location>
        <position position="78"/>
    </location>
</feature>
<sequence length="728" mass="78504">MVSIRMDDRTDGQCEPHSVDEFPAGLRVLVVDDDPICLMILERMLHQCSYQVTTCGRATKALELLREDKDKFDLVISDVYMPDMDGFKLLELVGLEMDLPVIMMSADGETSAVMKGITHGACDYLLKPVRLEELRNIWQHVLRKKRTGAKDVEHSTSHEEGERRKFGGGEDVEYTSSATDTTDGNCKLMKRRKEMKEDDEDTEQENDDPSTLKKPRVVWSVELHQQFVSAVHQLGIDKAVPKRILELMSVHGLTRENVASHLQKYRLYLRRLSGVTSQQNGMNVMFGGSETAFGHVSSLDSIGNLRTLAATGQLSPQTLAGVHASRIGREGSPNCMGLPSNLDPSMSAQIAAPPRPHMNGGLFSTQSCSVQSLAGGVDVDPILQLHNLSAMGRLPQLDDIPGLRSWQHQLVGTSAGNCNTLGLNPVGGPSVNLVGRPSSEALVMQLFQQRAQQQGGGLSVHLPQPSAVLGTPCLLSTGINLGKAGSLADMGREFGSLLGAAVAPIPSSLGSLVQPPDVGAQTSNLVGSLGGSFNGSATVLSPTIGGAPGPSKMNDMPRPQHSMKTSLNPLGQAMHMHGQVLSQSSRPTWLGSRGMVFAEQGQSIESGLSPWFPSQNQAHIGRFAENLQQLGQPDYTGQGMSFPVSLGLDIKPSTDGSQGQSGQPATCSEQKLLKDERASDNIIITKVDGGLVPHDQSEDLLTFFFKQSHDGISFPDSDGYRVDNFYVK</sequence>
<dbReference type="InterPro" id="IPR006447">
    <property type="entry name" value="Myb_dom_plants"/>
</dbReference>
<dbReference type="NCBIfam" id="TIGR01557">
    <property type="entry name" value="myb_SHAQKYF"/>
    <property type="match status" value="1"/>
</dbReference>
<dbReference type="SMART" id="SM00448">
    <property type="entry name" value="REC"/>
    <property type="match status" value="1"/>
</dbReference>
<dbReference type="Proteomes" id="UP001497522">
    <property type="component" value="Chromosome 3"/>
</dbReference>
<dbReference type="EMBL" id="OZ023704">
    <property type="protein sequence ID" value="CAK9872513.1"/>
    <property type="molecule type" value="Genomic_DNA"/>
</dbReference>
<dbReference type="InterPro" id="IPR001789">
    <property type="entry name" value="Sig_transdc_resp-reg_receiver"/>
</dbReference>